<accession>A0AC34FHD5</accession>
<protein>
    <submittedName>
        <fullName evidence="2">G protein-coupled receptor</fullName>
    </submittedName>
</protein>
<organism evidence="1 2">
    <name type="scientific">Panagrolaimus sp. ES5</name>
    <dbReference type="NCBI Taxonomy" id="591445"/>
    <lineage>
        <taxon>Eukaryota</taxon>
        <taxon>Metazoa</taxon>
        <taxon>Ecdysozoa</taxon>
        <taxon>Nematoda</taxon>
        <taxon>Chromadorea</taxon>
        <taxon>Rhabditida</taxon>
        <taxon>Tylenchina</taxon>
        <taxon>Panagrolaimomorpha</taxon>
        <taxon>Panagrolaimoidea</taxon>
        <taxon>Panagrolaimidae</taxon>
        <taxon>Panagrolaimus</taxon>
    </lineage>
</organism>
<reference evidence="2" key="1">
    <citation type="submission" date="2022-11" db="UniProtKB">
        <authorList>
            <consortium name="WormBaseParasite"/>
        </authorList>
    </citation>
    <scope>IDENTIFICATION</scope>
</reference>
<evidence type="ECO:0000313" key="2">
    <source>
        <dbReference type="WBParaSite" id="ES5_v2.g16729.t1"/>
    </source>
</evidence>
<proteinExistence type="predicted"/>
<evidence type="ECO:0000313" key="1">
    <source>
        <dbReference type="Proteomes" id="UP000887579"/>
    </source>
</evidence>
<name>A0AC34FHD5_9BILA</name>
<sequence>MFSSLNPNILLVYSQARSETTVIGFTIYSYSLLGGELIVGFLFLWIRVWNAYLFRRVRCKRLSVKEQRNLLSMKYQINETIEIMDTFLPIVIGQFCLYIFTIIGGMVIPVIFNNSRPPILASLNEAVFIHLLSAHVFAIVRLYKIHQFSFCPCFGQNLVSTNITIKIEQMETNEDFYQRQKAMFDTQINFVKH</sequence>
<dbReference type="WBParaSite" id="ES5_v2.g16729.t1">
    <property type="protein sequence ID" value="ES5_v2.g16729.t1"/>
    <property type="gene ID" value="ES5_v2.g16729"/>
</dbReference>
<dbReference type="Proteomes" id="UP000887579">
    <property type="component" value="Unplaced"/>
</dbReference>